<accession>A0A2H3J098</accession>
<dbReference type="EMBL" id="KB467854">
    <property type="protein sequence ID" value="PCH35662.1"/>
    <property type="molecule type" value="Genomic_DNA"/>
</dbReference>
<evidence type="ECO:0000313" key="2">
    <source>
        <dbReference type="Proteomes" id="UP000218811"/>
    </source>
</evidence>
<organism evidence="1 2">
    <name type="scientific">Wolfiporia cocos (strain MD-104)</name>
    <name type="common">Brown rot fungus</name>
    <dbReference type="NCBI Taxonomy" id="742152"/>
    <lineage>
        <taxon>Eukaryota</taxon>
        <taxon>Fungi</taxon>
        <taxon>Dikarya</taxon>
        <taxon>Basidiomycota</taxon>
        <taxon>Agaricomycotina</taxon>
        <taxon>Agaricomycetes</taxon>
        <taxon>Polyporales</taxon>
        <taxon>Phaeolaceae</taxon>
        <taxon>Wolfiporia</taxon>
    </lineage>
</organism>
<reference evidence="1 2" key="1">
    <citation type="journal article" date="2012" name="Science">
        <title>The Paleozoic origin of enzymatic lignin decomposition reconstructed from 31 fungal genomes.</title>
        <authorList>
            <person name="Floudas D."/>
            <person name="Binder M."/>
            <person name="Riley R."/>
            <person name="Barry K."/>
            <person name="Blanchette R.A."/>
            <person name="Henrissat B."/>
            <person name="Martinez A.T."/>
            <person name="Otillar R."/>
            <person name="Spatafora J.W."/>
            <person name="Yadav J.S."/>
            <person name="Aerts A."/>
            <person name="Benoit I."/>
            <person name="Boyd A."/>
            <person name="Carlson A."/>
            <person name="Copeland A."/>
            <person name="Coutinho P.M."/>
            <person name="de Vries R.P."/>
            <person name="Ferreira P."/>
            <person name="Findley K."/>
            <person name="Foster B."/>
            <person name="Gaskell J."/>
            <person name="Glotzer D."/>
            <person name="Gorecki P."/>
            <person name="Heitman J."/>
            <person name="Hesse C."/>
            <person name="Hori C."/>
            <person name="Igarashi K."/>
            <person name="Jurgens J.A."/>
            <person name="Kallen N."/>
            <person name="Kersten P."/>
            <person name="Kohler A."/>
            <person name="Kuees U."/>
            <person name="Kumar T.K.A."/>
            <person name="Kuo A."/>
            <person name="LaButti K."/>
            <person name="Larrondo L.F."/>
            <person name="Lindquist E."/>
            <person name="Ling A."/>
            <person name="Lombard V."/>
            <person name="Lucas S."/>
            <person name="Lundell T."/>
            <person name="Martin R."/>
            <person name="McLaughlin D.J."/>
            <person name="Morgenstern I."/>
            <person name="Morin E."/>
            <person name="Murat C."/>
            <person name="Nagy L.G."/>
            <person name="Nolan M."/>
            <person name="Ohm R.A."/>
            <person name="Patyshakuliyeva A."/>
            <person name="Rokas A."/>
            <person name="Ruiz-Duenas F.J."/>
            <person name="Sabat G."/>
            <person name="Salamov A."/>
            <person name="Samejima M."/>
            <person name="Schmutz J."/>
            <person name="Slot J.C."/>
            <person name="St John F."/>
            <person name="Stenlid J."/>
            <person name="Sun H."/>
            <person name="Sun S."/>
            <person name="Syed K."/>
            <person name="Tsang A."/>
            <person name="Wiebenga A."/>
            <person name="Young D."/>
            <person name="Pisabarro A."/>
            <person name="Eastwood D.C."/>
            <person name="Martin F."/>
            <person name="Cullen D."/>
            <person name="Grigoriev I.V."/>
            <person name="Hibbett D.S."/>
        </authorList>
    </citation>
    <scope>NUCLEOTIDE SEQUENCE [LARGE SCALE GENOMIC DNA]</scope>
    <source>
        <strain evidence="1 2">MD-104</strain>
    </source>
</reference>
<name>A0A2H3J098_WOLCO</name>
<evidence type="ECO:0000313" key="1">
    <source>
        <dbReference type="EMBL" id="PCH35662.1"/>
    </source>
</evidence>
<keyword evidence="2" id="KW-1185">Reference proteome</keyword>
<sequence length="123" mass="11689">VPIPVRRAVAGAVRAGGHASAAVPARDAAHALGGFTSARAPAPTPPIPALALKPTDQPAGVGRRSCAAAASAARACGLAHAAAAPARGEHVCTAGAAGIPVVDADACANAAATSVRDDVHVAD</sequence>
<dbReference type="Proteomes" id="UP000218811">
    <property type="component" value="Unassembled WGS sequence"/>
</dbReference>
<dbReference type="AlphaFoldDB" id="A0A2H3J098"/>
<protein>
    <submittedName>
        <fullName evidence="1">Uncharacterized protein</fullName>
    </submittedName>
</protein>
<feature type="non-terminal residue" evidence="1">
    <location>
        <position position="1"/>
    </location>
</feature>
<proteinExistence type="predicted"/>
<gene>
    <name evidence="1" type="ORF">WOLCODRAFT_166399</name>
</gene>